<evidence type="ECO:0000313" key="2">
    <source>
        <dbReference type="EMBL" id="MBD3870237.1"/>
    </source>
</evidence>
<evidence type="ECO:0008006" key="4">
    <source>
        <dbReference type="Google" id="ProtNLM"/>
    </source>
</evidence>
<feature type="transmembrane region" description="Helical" evidence="1">
    <location>
        <begin position="20"/>
        <end position="44"/>
    </location>
</feature>
<accession>A0A8J6XWP2</accession>
<sequence length="113" mass="12515">MDLPVIGPTNRFLIPQRDRHWPQVLSALIGVAALVVLALALVGWPRLRSTSIHYELIRLRAQVAELEQQERNLLLELEHERSPERLAARARGLGMVPAAPAGLPAQPPLEVAQ</sequence>
<name>A0A8J6XWP2_9BACT</name>
<evidence type="ECO:0000256" key="1">
    <source>
        <dbReference type="SAM" id="Phobius"/>
    </source>
</evidence>
<keyword evidence="1" id="KW-0812">Transmembrane</keyword>
<dbReference type="Proteomes" id="UP000598633">
    <property type="component" value="Unassembled WGS sequence"/>
</dbReference>
<dbReference type="EMBL" id="JACXWA010000044">
    <property type="protein sequence ID" value="MBD3870237.1"/>
    <property type="molecule type" value="Genomic_DNA"/>
</dbReference>
<gene>
    <name evidence="2" type="ORF">IFJ97_02620</name>
</gene>
<comment type="caution">
    <text evidence="2">The sequence shown here is derived from an EMBL/GenBank/DDBJ whole genome shotgun (WGS) entry which is preliminary data.</text>
</comment>
<keyword evidence="1" id="KW-1133">Transmembrane helix</keyword>
<keyword evidence="1" id="KW-0472">Membrane</keyword>
<evidence type="ECO:0000313" key="3">
    <source>
        <dbReference type="Proteomes" id="UP000598633"/>
    </source>
</evidence>
<organism evidence="2 3">
    <name type="scientific">Candidatus Sulfomarinibacter kjeldsenii</name>
    <dbReference type="NCBI Taxonomy" id="2885994"/>
    <lineage>
        <taxon>Bacteria</taxon>
        <taxon>Pseudomonadati</taxon>
        <taxon>Acidobacteriota</taxon>
        <taxon>Thermoanaerobaculia</taxon>
        <taxon>Thermoanaerobaculales</taxon>
        <taxon>Candidatus Sulfomarinibacteraceae</taxon>
        <taxon>Candidatus Sulfomarinibacter</taxon>
    </lineage>
</organism>
<proteinExistence type="predicted"/>
<reference evidence="2 3" key="1">
    <citation type="submission" date="2020-08" db="EMBL/GenBank/DDBJ databases">
        <title>Acidobacteriota in marine sediments use diverse sulfur dissimilation pathways.</title>
        <authorList>
            <person name="Wasmund K."/>
        </authorList>
    </citation>
    <scope>NUCLEOTIDE SEQUENCE [LARGE SCALE GENOMIC DNA]</scope>
    <source>
        <strain evidence="2">MAG AM3-A</strain>
    </source>
</reference>
<protein>
    <recommendedName>
        <fullName evidence="4">Cell division protein FtsL</fullName>
    </recommendedName>
</protein>
<dbReference type="AlphaFoldDB" id="A0A8J6XWP2"/>